<keyword evidence="1" id="KW-1133">Transmembrane helix</keyword>
<sequence>MNKMKAEKNVGTRKFVLWREVIMAYISPAIMAGIGGVITGDRALQLGALTTIGGTSALIALMLGLWLRRRGGPMHQSWMLRAPRLLVVVLFGLGGGMLGLGAAWTLSECLSSIASIGNKAWVDRVWMDFPLSGVIASTIMTWRWRVVVKSNRQN</sequence>
<evidence type="ECO:0000256" key="1">
    <source>
        <dbReference type="SAM" id="Phobius"/>
    </source>
</evidence>
<comment type="caution">
    <text evidence="2">The sequence shown here is derived from an EMBL/GenBank/DDBJ whole genome shotgun (WGS) entry which is preliminary data.</text>
</comment>
<protein>
    <submittedName>
        <fullName evidence="2">Uncharacterized protein</fullName>
    </submittedName>
</protein>
<name>A0ABW0HUA3_9BACL</name>
<keyword evidence="1" id="KW-0812">Transmembrane</keyword>
<gene>
    <name evidence="2" type="ORF">ACFPOF_15580</name>
</gene>
<feature type="transmembrane region" description="Helical" evidence="1">
    <location>
        <begin position="46"/>
        <end position="65"/>
    </location>
</feature>
<keyword evidence="1" id="KW-0472">Membrane</keyword>
<reference evidence="3" key="1">
    <citation type="journal article" date="2019" name="Int. J. Syst. Evol. Microbiol.">
        <title>The Global Catalogue of Microorganisms (GCM) 10K type strain sequencing project: providing services to taxonomists for standard genome sequencing and annotation.</title>
        <authorList>
            <consortium name="The Broad Institute Genomics Platform"/>
            <consortium name="The Broad Institute Genome Sequencing Center for Infectious Disease"/>
            <person name="Wu L."/>
            <person name="Ma J."/>
        </authorList>
    </citation>
    <scope>NUCLEOTIDE SEQUENCE [LARGE SCALE GENOMIC DNA]</scope>
    <source>
        <strain evidence="3">CGMCC 1.18575</strain>
    </source>
</reference>
<feature type="transmembrane region" description="Helical" evidence="1">
    <location>
        <begin position="125"/>
        <end position="144"/>
    </location>
</feature>
<evidence type="ECO:0000313" key="3">
    <source>
        <dbReference type="Proteomes" id="UP001596113"/>
    </source>
</evidence>
<keyword evidence="3" id="KW-1185">Reference proteome</keyword>
<dbReference type="RefSeq" id="WP_378134176.1">
    <property type="nucleotide sequence ID" value="NZ_JBHSMI010000025.1"/>
</dbReference>
<evidence type="ECO:0000313" key="2">
    <source>
        <dbReference type="EMBL" id="MFC5404164.1"/>
    </source>
</evidence>
<dbReference type="EMBL" id="JBHSMI010000025">
    <property type="protein sequence ID" value="MFC5404164.1"/>
    <property type="molecule type" value="Genomic_DNA"/>
</dbReference>
<dbReference type="Proteomes" id="UP001596113">
    <property type="component" value="Unassembled WGS sequence"/>
</dbReference>
<accession>A0ABW0HUA3</accession>
<proteinExistence type="predicted"/>
<feature type="transmembrane region" description="Helical" evidence="1">
    <location>
        <begin position="85"/>
        <end position="105"/>
    </location>
</feature>
<feature type="transmembrane region" description="Helical" evidence="1">
    <location>
        <begin position="21"/>
        <end position="40"/>
    </location>
</feature>
<organism evidence="2 3">
    <name type="scientific">Cohnella soli</name>
    <dbReference type="NCBI Taxonomy" id="425005"/>
    <lineage>
        <taxon>Bacteria</taxon>
        <taxon>Bacillati</taxon>
        <taxon>Bacillota</taxon>
        <taxon>Bacilli</taxon>
        <taxon>Bacillales</taxon>
        <taxon>Paenibacillaceae</taxon>
        <taxon>Cohnella</taxon>
    </lineage>
</organism>